<evidence type="ECO:0000259" key="4">
    <source>
        <dbReference type="PROSITE" id="PS51910"/>
    </source>
</evidence>
<keyword evidence="3" id="KW-1133">Transmembrane helix</keyword>
<protein>
    <recommendedName>
        <fullName evidence="2">chitinase</fullName>
        <ecNumber evidence="2">3.2.1.14</ecNumber>
    </recommendedName>
</protein>
<dbReference type="EMBL" id="AP026867">
    <property type="protein sequence ID" value="BDS14006.1"/>
    <property type="molecule type" value="Genomic_DNA"/>
</dbReference>
<feature type="transmembrane region" description="Helical" evidence="3">
    <location>
        <begin position="697"/>
        <end position="717"/>
    </location>
</feature>
<dbReference type="KEGG" id="aup:AsAng_0047690"/>
<dbReference type="RefSeq" id="WP_264789248.1">
    <property type="nucleotide sequence ID" value="NZ_AP026867.1"/>
</dbReference>
<dbReference type="AlphaFoldDB" id="A0A916DWG0"/>
<evidence type="ECO:0000256" key="2">
    <source>
        <dbReference type="ARBA" id="ARBA00012729"/>
    </source>
</evidence>
<dbReference type="PROSITE" id="PS51910">
    <property type="entry name" value="GH18_2"/>
    <property type="match status" value="1"/>
</dbReference>
<evidence type="ECO:0000256" key="3">
    <source>
        <dbReference type="SAM" id="Phobius"/>
    </source>
</evidence>
<dbReference type="GO" id="GO:0005576">
    <property type="term" value="C:extracellular region"/>
    <property type="evidence" value="ECO:0007669"/>
    <property type="project" value="TreeGrafter"/>
</dbReference>
<name>A0A916DWG0_9BACT</name>
<dbReference type="Proteomes" id="UP001060919">
    <property type="component" value="Chromosome"/>
</dbReference>
<dbReference type="InterPro" id="IPR050314">
    <property type="entry name" value="Glycosyl_Hydrlase_18"/>
</dbReference>
<reference evidence="5" key="1">
    <citation type="submission" date="2022-09" db="EMBL/GenBank/DDBJ databases">
        <title>Aureispira anguillicida sp. nov., isolated from Leptocephalus of Japanese eel Anguilla japonica.</title>
        <authorList>
            <person name="Yuasa K."/>
            <person name="Mekata T."/>
            <person name="Ikunari K."/>
        </authorList>
    </citation>
    <scope>NUCLEOTIDE SEQUENCE</scope>
    <source>
        <strain evidence="5">EL160426</strain>
    </source>
</reference>
<dbReference type="EC" id="3.2.1.14" evidence="2"/>
<dbReference type="InterPro" id="IPR001223">
    <property type="entry name" value="Glyco_hydro18_cat"/>
</dbReference>
<evidence type="ECO:0000313" key="5">
    <source>
        <dbReference type="EMBL" id="BDS14006.1"/>
    </source>
</evidence>
<dbReference type="GO" id="GO:0008843">
    <property type="term" value="F:endochitinase activity"/>
    <property type="evidence" value="ECO:0007669"/>
    <property type="project" value="UniProtKB-EC"/>
</dbReference>
<gene>
    <name evidence="5" type="ORF">AsAng_0047690</name>
</gene>
<organism evidence="5 6">
    <name type="scientific">Aureispira anguillae</name>
    <dbReference type="NCBI Taxonomy" id="2864201"/>
    <lineage>
        <taxon>Bacteria</taxon>
        <taxon>Pseudomonadati</taxon>
        <taxon>Bacteroidota</taxon>
        <taxon>Saprospiria</taxon>
        <taxon>Saprospirales</taxon>
        <taxon>Saprospiraceae</taxon>
        <taxon>Aureispira</taxon>
    </lineage>
</organism>
<keyword evidence="3" id="KW-0812">Transmembrane</keyword>
<dbReference type="Gene3D" id="3.20.20.80">
    <property type="entry name" value="Glycosidases"/>
    <property type="match status" value="2"/>
</dbReference>
<feature type="transmembrane region" description="Helical" evidence="3">
    <location>
        <begin position="663"/>
        <end position="685"/>
    </location>
</feature>
<dbReference type="GO" id="GO:0005975">
    <property type="term" value="P:carbohydrate metabolic process"/>
    <property type="evidence" value="ECO:0007669"/>
    <property type="project" value="InterPro"/>
</dbReference>
<dbReference type="InterPro" id="IPR011583">
    <property type="entry name" value="Chitinase_II/V-like_cat"/>
</dbReference>
<keyword evidence="5" id="KW-0378">Hydrolase</keyword>
<dbReference type="PANTHER" id="PTHR11177:SF317">
    <property type="entry name" value="CHITINASE 12-RELATED"/>
    <property type="match status" value="1"/>
</dbReference>
<comment type="catalytic activity">
    <reaction evidence="1">
        <text>Random endo-hydrolysis of N-acetyl-beta-D-glucosaminide (1-&gt;4)-beta-linkages in chitin and chitodextrins.</text>
        <dbReference type="EC" id="3.2.1.14"/>
    </reaction>
</comment>
<feature type="transmembrane region" description="Helical" evidence="3">
    <location>
        <begin position="635"/>
        <end position="656"/>
    </location>
</feature>
<dbReference type="InterPro" id="IPR017853">
    <property type="entry name" value="GH"/>
</dbReference>
<keyword evidence="3" id="KW-0472">Membrane</keyword>
<dbReference type="PANTHER" id="PTHR11177">
    <property type="entry name" value="CHITINASE"/>
    <property type="match status" value="1"/>
</dbReference>
<evidence type="ECO:0000256" key="1">
    <source>
        <dbReference type="ARBA" id="ARBA00000822"/>
    </source>
</evidence>
<dbReference type="Pfam" id="PF00704">
    <property type="entry name" value="Glyco_hydro_18"/>
    <property type="match status" value="2"/>
</dbReference>
<accession>A0A916DWG0</accession>
<evidence type="ECO:0000313" key="6">
    <source>
        <dbReference type="Proteomes" id="UP001060919"/>
    </source>
</evidence>
<sequence>MKQSIITYSFAQLIFWCWLVVLAPLDLCAQLWGDDLDSIEQARITKRRSLQANSPIQERVDDKINERRLLMLAYEWWEVPTDIEQRRIDKALDSRYESYNTSLENSDWRNKVGVFYRSNNKISPKQNLTVLGWHPYWKGDTYKTYNYRLLTHLAYYGYEVNPFTGGYSNFEAIYDFIDSDLIMTAHLDSCKVLLTVSNRGYANNEIFFTSEPDVQRNLIDSLKSILIRSGADGIDLNFEEVPISQKDNFIAFVKELSFAIREDNNDYVISMSVPIYDKDNVYDLPKLKPWIDLFVISSFNFHIKPTELQEGPLSPLVTKDASIRGTVCLYQLYTTLDQLLAVPYNITSVVLEHDQVYETRLKDSLNYYIQRTYKNLEYKPYDITDVLNTIKITKDEDGRPLWQSPQINRLLRRTNCVGMLSQESSATKENEGVGFFIFSPKRDTLIFKELDLFENIAVQADVDSQQVDLNVLVDYYKEKIGNDHVSSLVLGLPYHGAVWYKDRTGEKDFEGYMPYSEILRLAEKGRASIDYDKATHSMEATVRDSLGGVYKIYFDNSTSLGRKFDFAIDEGLGGVGLWALGADYAHVDLWSTIEESFVTRRVWNEDKRNYGRITIDKENKVEYTILYLLKRFSNLIFATLFLITIFICISFGFSVLDWKVRDVLFYSGAFRIFYLVVFTIVILVLGNWMGWFQNKMITFAIGTGLGLLLTWVASNIVENRHKELP</sequence>
<dbReference type="SMART" id="SM00636">
    <property type="entry name" value="Glyco_18"/>
    <property type="match status" value="1"/>
</dbReference>
<dbReference type="GO" id="GO:0008061">
    <property type="term" value="F:chitin binding"/>
    <property type="evidence" value="ECO:0007669"/>
    <property type="project" value="InterPro"/>
</dbReference>
<keyword evidence="6" id="KW-1185">Reference proteome</keyword>
<dbReference type="GO" id="GO:0006032">
    <property type="term" value="P:chitin catabolic process"/>
    <property type="evidence" value="ECO:0007669"/>
    <property type="project" value="TreeGrafter"/>
</dbReference>
<dbReference type="SUPFAM" id="SSF51445">
    <property type="entry name" value="(Trans)glycosidases"/>
    <property type="match status" value="2"/>
</dbReference>
<proteinExistence type="predicted"/>
<feature type="domain" description="GH18" evidence="4">
    <location>
        <begin position="110"/>
        <end position="600"/>
    </location>
</feature>